<dbReference type="Gene3D" id="3.30.70.270">
    <property type="match status" value="1"/>
</dbReference>
<dbReference type="InterPro" id="IPR029016">
    <property type="entry name" value="GAF-like_dom_sf"/>
</dbReference>
<dbReference type="PANTHER" id="PTHR44757:SF2">
    <property type="entry name" value="BIOFILM ARCHITECTURE MAINTENANCE PROTEIN MBAA"/>
    <property type="match status" value="1"/>
</dbReference>
<dbReference type="InterPro" id="IPR001633">
    <property type="entry name" value="EAL_dom"/>
</dbReference>
<dbReference type="RefSeq" id="WP_169362851.1">
    <property type="nucleotide sequence ID" value="NZ_JAAVJL010000001.1"/>
</dbReference>
<keyword evidence="1" id="KW-0808">Transferase</keyword>
<dbReference type="EMBL" id="JAAVJL010000001">
    <property type="protein sequence ID" value="NMF57877.1"/>
    <property type="molecule type" value="Genomic_DNA"/>
</dbReference>
<dbReference type="SMART" id="SM00065">
    <property type="entry name" value="GAF"/>
    <property type="match status" value="1"/>
</dbReference>
<dbReference type="InterPro" id="IPR003018">
    <property type="entry name" value="GAF"/>
</dbReference>
<dbReference type="SUPFAM" id="SSF141868">
    <property type="entry name" value="EAL domain-like"/>
    <property type="match status" value="1"/>
</dbReference>
<evidence type="ECO:0000313" key="7">
    <source>
        <dbReference type="EMBL" id="NMF57877.1"/>
    </source>
</evidence>
<dbReference type="SUPFAM" id="SSF52172">
    <property type="entry name" value="CheY-like"/>
    <property type="match status" value="1"/>
</dbReference>
<keyword evidence="8" id="KW-1185">Reference proteome</keyword>
<accession>A0ABX1LP18</accession>
<comment type="caution">
    <text evidence="7">The sequence shown here is derived from an EMBL/GenBank/DDBJ whole genome shotgun (WGS) entry which is preliminary data.</text>
</comment>
<dbReference type="Gene3D" id="3.40.50.2300">
    <property type="match status" value="1"/>
</dbReference>
<evidence type="ECO:0000256" key="3">
    <source>
        <dbReference type="PROSITE-ProRule" id="PRU00169"/>
    </source>
</evidence>
<dbReference type="CDD" id="cd00156">
    <property type="entry name" value="REC"/>
    <property type="match status" value="1"/>
</dbReference>
<dbReference type="InterPro" id="IPR001789">
    <property type="entry name" value="Sig_transdc_resp-reg_receiver"/>
</dbReference>
<feature type="domain" description="EAL" evidence="5">
    <location>
        <begin position="524"/>
        <end position="780"/>
    </location>
</feature>
<proteinExistence type="predicted"/>
<dbReference type="Gene3D" id="3.30.450.40">
    <property type="match status" value="1"/>
</dbReference>
<keyword evidence="2" id="KW-0418">Kinase</keyword>
<name>A0ABX1LP18_9CYAN</name>
<dbReference type="SUPFAM" id="SSF55073">
    <property type="entry name" value="Nucleotide cyclase"/>
    <property type="match status" value="1"/>
</dbReference>
<dbReference type="SUPFAM" id="SSF55781">
    <property type="entry name" value="GAF domain-like"/>
    <property type="match status" value="1"/>
</dbReference>
<dbReference type="SMART" id="SM00448">
    <property type="entry name" value="REC"/>
    <property type="match status" value="1"/>
</dbReference>
<dbReference type="NCBIfam" id="TIGR00254">
    <property type="entry name" value="GGDEF"/>
    <property type="match status" value="1"/>
</dbReference>
<evidence type="ECO:0000256" key="2">
    <source>
        <dbReference type="ARBA" id="ARBA00022777"/>
    </source>
</evidence>
<protein>
    <submittedName>
        <fullName evidence="7">EAL domain-containing protein</fullName>
    </submittedName>
</protein>
<dbReference type="PROSITE" id="PS50887">
    <property type="entry name" value="GGDEF"/>
    <property type="match status" value="1"/>
</dbReference>
<dbReference type="PROSITE" id="PS50110">
    <property type="entry name" value="RESPONSE_REGULATORY"/>
    <property type="match status" value="1"/>
</dbReference>
<sequence length="787" mass="89451">MNDVTSEFGEFEELEAQRSQRSLHILVIEDVAPDVELTIFALESANISFTYDIAATARECQEYLQSKNYDVVLSDYRLPSFNGSQAFKFLKESGQDIPFILVTGSLGEEAAVECIKAGMTDYVLKDRLFRLPSVLERALQEFTLRRQQKEAIAKIEQQAWRETIINRIVQAMRETLVLEDVLQTTANLLHEALQASYCLILQPDSNQQMRVSYVNNGGNNDKHQILGMPCEFFDYYQDDLIQGKQIAIIQINDQLPVAVKALAESYGIRSMVITPLFYQQVYFGGISIYQNDRERIWSDNELSLVKAIADQCAIAIHQSELYQNAQSELMERKKMEAQLRHDAFHDVLTGLPNRSLFLDRLSHALQLSQRRSQPQTENSSSELFAVLFLDLDRFKVINDSLGHLAGDQLLKIVAKRLVDCLRAGDTVARLGGDEFVMLLEGIQSINDVIEVVNRIQDMLKIPINLDGNEIFVSTSIGIALNSGTYTQPDQLLRDADTAMYRAKEQGRERYEVFNPEMHTAALKKLRLETDLRRAIERKEFRIHYQPIICLKSWEIMGFEALVRWQHPEQGLLAPAEFIPLAEDAGLISGIDFWVLQEACSQLRTWQDLFPKIKNLTISVNLSGKHFTKPDLVDKIAQILEKTNLHGANLKIEITESILIEKTSLARQILDELNNRNMQVCIDDFGTGYSSLSYLHRFPINTLKIDRSFITRLDHESEHNEIVKAIIALGINLGLNVVAEGVETAGQLDFLETNNCHSAQGYYLFKPLGADEIAKLLEGIPRQFKNDI</sequence>
<dbReference type="Pfam" id="PF00072">
    <property type="entry name" value="Response_reg"/>
    <property type="match status" value="1"/>
</dbReference>
<feature type="domain" description="Response regulatory" evidence="4">
    <location>
        <begin position="24"/>
        <end position="140"/>
    </location>
</feature>
<dbReference type="InterPro" id="IPR011006">
    <property type="entry name" value="CheY-like_superfamily"/>
</dbReference>
<dbReference type="SMART" id="SM00052">
    <property type="entry name" value="EAL"/>
    <property type="match status" value="1"/>
</dbReference>
<feature type="domain" description="GGDEF" evidence="6">
    <location>
        <begin position="382"/>
        <end position="515"/>
    </location>
</feature>
<reference evidence="7 8" key="1">
    <citation type="submission" date="2020-03" db="EMBL/GenBank/DDBJ databases">
        <title>Draft Genome Sequence of 2-Methylisoborneol Producing Pseudanabaena yagii Strain GIHE-NHR1 Isolated from North Han River in South Korea.</title>
        <authorList>
            <person name="Jeong J."/>
        </authorList>
    </citation>
    <scope>NUCLEOTIDE SEQUENCE [LARGE SCALE GENOMIC DNA]</scope>
    <source>
        <strain evidence="7 8">GIHE-NHR1</strain>
    </source>
</reference>
<dbReference type="Proteomes" id="UP000738376">
    <property type="component" value="Unassembled WGS sequence"/>
</dbReference>
<dbReference type="InterPro" id="IPR035919">
    <property type="entry name" value="EAL_sf"/>
</dbReference>
<feature type="modified residue" description="4-aspartylphosphate" evidence="3">
    <location>
        <position position="75"/>
    </location>
</feature>
<dbReference type="CDD" id="cd01949">
    <property type="entry name" value="GGDEF"/>
    <property type="match status" value="1"/>
</dbReference>
<evidence type="ECO:0000259" key="4">
    <source>
        <dbReference type="PROSITE" id="PS50110"/>
    </source>
</evidence>
<evidence type="ECO:0000259" key="5">
    <source>
        <dbReference type="PROSITE" id="PS50883"/>
    </source>
</evidence>
<dbReference type="InterPro" id="IPR000160">
    <property type="entry name" value="GGDEF_dom"/>
</dbReference>
<dbReference type="InterPro" id="IPR043128">
    <property type="entry name" value="Rev_trsase/Diguanyl_cyclase"/>
</dbReference>
<dbReference type="CDD" id="cd01948">
    <property type="entry name" value="EAL"/>
    <property type="match status" value="1"/>
</dbReference>
<evidence type="ECO:0000313" key="8">
    <source>
        <dbReference type="Proteomes" id="UP000738376"/>
    </source>
</evidence>
<dbReference type="SMART" id="SM00267">
    <property type="entry name" value="GGDEF"/>
    <property type="match status" value="1"/>
</dbReference>
<keyword evidence="3" id="KW-0597">Phosphoprotein</keyword>
<gene>
    <name evidence="7" type="ORF">HC246_07550</name>
</gene>
<dbReference type="InterPro" id="IPR052155">
    <property type="entry name" value="Biofilm_reg_signaling"/>
</dbReference>
<organism evidence="7 8">
    <name type="scientific">Pseudanabaena yagii GIHE-NHR1</name>
    <dbReference type="NCBI Taxonomy" id="2722753"/>
    <lineage>
        <taxon>Bacteria</taxon>
        <taxon>Bacillati</taxon>
        <taxon>Cyanobacteriota</taxon>
        <taxon>Cyanophyceae</taxon>
        <taxon>Pseudanabaenales</taxon>
        <taxon>Pseudanabaenaceae</taxon>
        <taxon>Pseudanabaena</taxon>
        <taxon>Pseudanabaena yagii</taxon>
    </lineage>
</organism>
<evidence type="ECO:0000259" key="6">
    <source>
        <dbReference type="PROSITE" id="PS50887"/>
    </source>
</evidence>
<dbReference type="PROSITE" id="PS50883">
    <property type="entry name" value="EAL"/>
    <property type="match status" value="1"/>
</dbReference>
<dbReference type="Pfam" id="PF00563">
    <property type="entry name" value="EAL"/>
    <property type="match status" value="1"/>
</dbReference>
<dbReference type="Pfam" id="PF01590">
    <property type="entry name" value="GAF"/>
    <property type="match status" value="1"/>
</dbReference>
<dbReference type="PANTHER" id="PTHR44757">
    <property type="entry name" value="DIGUANYLATE CYCLASE DGCP"/>
    <property type="match status" value="1"/>
</dbReference>
<evidence type="ECO:0000256" key="1">
    <source>
        <dbReference type="ARBA" id="ARBA00022679"/>
    </source>
</evidence>
<dbReference type="Gene3D" id="3.20.20.450">
    <property type="entry name" value="EAL domain"/>
    <property type="match status" value="1"/>
</dbReference>
<dbReference type="Pfam" id="PF00990">
    <property type="entry name" value="GGDEF"/>
    <property type="match status" value="1"/>
</dbReference>
<dbReference type="InterPro" id="IPR029787">
    <property type="entry name" value="Nucleotide_cyclase"/>
</dbReference>